<keyword evidence="3" id="KW-1185">Reference proteome</keyword>
<feature type="signal peptide" evidence="1">
    <location>
        <begin position="1"/>
        <end position="19"/>
    </location>
</feature>
<dbReference type="AlphaFoldDB" id="A0A1C7MDF0"/>
<feature type="chain" id="PRO_5008889070" evidence="1">
    <location>
        <begin position="20"/>
        <end position="213"/>
    </location>
</feature>
<protein>
    <submittedName>
        <fullName evidence="2">Uncharacterized protein</fullName>
    </submittedName>
</protein>
<gene>
    <name evidence="2" type="ORF">A0H81_05089</name>
</gene>
<evidence type="ECO:0000256" key="1">
    <source>
        <dbReference type="SAM" id="SignalP"/>
    </source>
</evidence>
<evidence type="ECO:0000313" key="3">
    <source>
        <dbReference type="Proteomes" id="UP000092993"/>
    </source>
</evidence>
<name>A0A1C7MDF0_GRIFR</name>
<accession>A0A1C7MDF0</accession>
<proteinExistence type="predicted"/>
<dbReference type="Proteomes" id="UP000092993">
    <property type="component" value="Unassembled WGS sequence"/>
</dbReference>
<dbReference type="OMA" id="HARECID"/>
<dbReference type="OrthoDB" id="2796425at2759"/>
<evidence type="ECO:0000313" key="2">
    <source>
        <dbReference type="EMBL" id="OBZ74955.1"/>
    </source>
</evidence>
<keyword evidence="1" id="KW-0732">Signal</keyword>
<comment type="caution">
    <text evidence="2">The sequence shown here is derived from an EMBL/GenBank/DDBJ whole genome shotgun (WGS) entry which is preliminary data.</text>
</comment>
<sequence length="213" mass="22347">MQFTRLAAVFSFFVAACHAAALTRSSARCSGARAVSTEMIGAVNFTTFACPEAPPVDLKAAAASISKRDTSPVPGTSIANVPRQFQNCAGGASDPECECAVLCGSLSFCTGSEAVAPAQSDCQTIDNELSTVAGSFFVEANMGVSFTFQSCEAVWINEAGRELEYCFENFGQLTSVSYTNCVIVDGGGQGGCIADDFNWFFEFLIPGNTIIVP</sequence>
<dbReference type="PROSITE" id="PS51257">
    <property type="entry name" value="PROKAR_LIPOPROTEIN"/>
    <property type="match status" value="1"/>
</dbReference>
<organism evidence="2 3">
    <name type="scientific">Grifola frondosa</name>
    <name type="common">Maitake</name>
    <name type="synonym">Polyporus frondosus</name>
    <dbReference type="NCBI Taxonomy" id="5627"/>
    <lineage>
        <taxon>Eukaryota</taxon>
        <taxon>Fungi</taxon>
        <taxon>Dikarya</taxon>
        <taxon>Basidiomycota</taxon>
        <taxon>Agaricomycotina</taxon>
        <taxon>Agaricomycetes</taxon>
        <taxon>Polyporales</taxon>
        <taxon>Grifolaceae</taxon>
        <taxon>Grifola</taxon>
    </lineage>
</organism>
<dbReference type="EMBL" id="LUGG01000005">
    <property type="protein sequence ID" value="OBZ74955.1"/>
    <property type="molecule type" value="Genomic_DNA"/>
</dbReference>
<reference evidence="2 3" key="1">
    <citation type="submission" date="2016-03" db="EMBL/GenBank/DDBJ databases">
        <title>Whole genome sequencing of Grifola frondosa 9006-11.</title>
        <authorList>
            <person name="Min B."/>
            <person name="Park H."/>
            <person name="Kim J.-G."/>
            <person name="Cho H."/>
            <person name="Oh Y.-L."/>
            <person name="Kong W.-S."/>
            <person name="Choi I.-G."/>
        </authorList>
    </citation>
    <scope>NUCLEOTIDE SEQUENCE [LARGE SCALE GENOMIC DNA]</scope>
    <source>
        <strain evidence="2 3">9006-11</strain>
    </source>
</reference>